<dbReference type="SUPFAM" id="SSF56801">
    <property type="entry name" value="Acetyl-CoA synthetase-like"/>
    <property type="match status" value="1"/>
</dbReference>
<feature type="chain" id="PRO_5019434401" description="AMP-dependent synthetase/ligase domain-containing protein" evidence="1">
    <location>
        <begin position="22"/>
        <end position="741"/>
    </location>
</feature>
<dbReference type="PROSITE" id="PS00455">
    <property type="entry name" value="AMP_BINDING"/>
    <property type="match status" value="1"/>
</dbReference>
<dbReference type="OrthoDB" id="5296889at2"/>
<protein>
    <recommendedName>
        <fullName evidence="2">AMP-dependent synthetase/ligase domain-containing protein</fullName>
    </recommendedName>
</protein>
<keyword evidence="1" id="KW-0732">Signal</keyword>
<proteinExistence type="predicted"/>
<dbReference type="AlphaFoldDB" id="A0A437QIX4"/>
<dbReference type="GO" id="GO:0005737">
    <property type="term" value="C:cytoplasm"/>
    <property type="evidence" value="ECO:0007669"/>
    <property type="project" value="TreeGrafter"/>
</dbReference>
<evidence type="ECO:0000313" key="3">
    <source>
        <dbReference type="EMBL" id="RVU34491.1"/>
    </source>
</evidence>
<dbReference type="Proteomes" id="UP000283077">
    <property type="component" value="Unassembled WGS sequence"/>
</dbReference>
<dbReference type="InterPro" id="IPR045851">
    <property type="entry name" value="AMP-bd_C_sf"/>
</dbReference>
<name>A0A437QIX4_9GAMM</name>
<dbReference type="GO" id="GO:0044550">
    <property type="term" value="P:secondary metabolite biosynthetic process"/>
    <property type="evidence" value="ECO:0007669"/>
    <property type="project" value="TreeGrafter"/>
</dbReference>
<dbReference type="EMBL" id="SACS01000017">
    <property type="protein sequence ID" value="RVU34491.1"/>
    <property type="molecule type" value="Genomic_DNA"/>
</dbReference>
<feature type="signal peptide" evidence="1">
    <location>
        <begin position="1"/>
        <end position="21"/>
    </location>
</feature>
<dbReference type="PANTHER" id="PTHR45527">
    <property type="entry name" value="NONRIBOSOMAL PEPTIDE SYNTHETASE"/>
    <property type="match status" value="1"/>
</dbReference>
<organism evidence="3 4">
    <name type="scientific">Rheinheimera riviphila</name>
    <dbReference type="NCBI Taxonomy" id="1834037"/>
    <lineage>
        <taxon>Bacteria</taxon>
        <taxon>Pseudomonadati</taxon>
        <taxon>Pseudomonadota</taxon>
        <taxon>Gammaproteobacteria</taxon>
        <taxon>Chromatiales</taxon>
        <taxon>Chromatiaceae</taxon>
        <taxon>Rheinheimera</taxon>
    </lineage>
</organism>
<evidence type="ECO:0000256" key="1">
    <source>
        <dbReference type="SAM" id="SignalP"/>
    </source>
</evidence>
<evidence type="ECO:0000259" key="2">
    <source>
        <dbReference type="Pfam" id="PF00501"/>
    </source>
</evidence>
<dbReference type="GO" id="GO:0031177">
    <property type="term" value="F:phosphopantetheine binding"/>
    <property type="evidence" value="ECO:0007669"/>
    <property type="project" value="TreeGrafter"/>
</dbReference>
<sequence>MMINTNTILQLSAAISAPTAAAIVALWQQQLPDAAVEFGQHRLLRSLWQQQARTVLQHQKQHQIPAILQIWQQGESCWLLLSWQPEHCDLNGLWQALATVPATAPSGHKPLLPQTDPAQFLPTSKSGWPSLPLSRLRHQLQHSVLQPVELFYNTAPGLTLQQEQLTPAIATTLCSDNPTALLFLTLPLPACLAQAQLVIAAVAQGLCLLDVPGGQQQLAGPLLSPLQQQALLEGFYRDDTDASASVLAAAIEPPCAVTILFQQLQHSQFALEWGEQHWSAKALSGLVAAWQHQISHLPLGAIVAVDLARGPSQLAACLACLFAGCAFVPFDRQLPALRLQQQLTQLQPALLLSDRLTPAMALPTIPVTKLPVTTIPVATIPVATLPHHAVNTIPLLQPTRSTALAYLMFTSGSTGTPKAVMLNRQALSTFLAAAAERTALQPTQRVLAHTSVGFDISLLELLLPLYCGARLRLLAEQQNRALAAEPALLAGVDLLQGTPTLFRALLASGWQGQADLTVLAGGEALDTALISQLKKRCGRLLHCYGPTEATIWSMMAETPETPVLGPSLPGYRHRVLCSDGGRARAGMVGELLIASPALADGYWQQDTLTAQRFVTAADGVRWYHSGDLVRQLTADRYQYLGRLDDQIKLRGHRIELSEIESVLRQQSAVYDCAVLLLREPDRLLACLVGEQTQEPHIRTQLTALLPTYMRPQLLWLDSLPCNSSGKTDKQALQRSLCLQTV</sequence>
<accession>A0A437QIX4</accession>
<reference evidence="3 4" key="1">
    <citation type="submission" date="2019-01" db="EMBL/GenBank/DDBJ databases">
        <authorList>
            <person name="Chen W.-M."/>
        </authorList>
    </citation>
    <scope>NUCLEOTIDE SEQUENCE [LARGE SCALE GENOMIC DNA]</scope>
    <source>
        <strain evidence="3 4">KYPC3</strain>
    </source>
</reference>
<comment type="caution">
    <text evidence="3">The sequence shown here is derived from an EMBL/GenBank/DDBJ whole genome shotgun (WGS) entry which is preliminary data.</text>
</comment>
<dbReference type="RefSeq" id="WP_127700090.1">
    <property type="nucleotide sequence ID" value="NZ_SACS01000017.1"/>
</dbReference>
<dbReference type="Gene3D" id="3.30.300.30">
    <property type="match status" value="1"/>
</dbReference>
<dbReference type="Pfam" id="PF00501">
    <property type="entry name" value="AMP-binding"/>
    <property type="match status" value="1"/>
</dbReference>
<dbReference type="GO" id="GO:0043041">
    <property type="term" value="P:amino acid activation for nonribosomal peptide biosynthetic process"/>
    <property type="evidence" value="ECO:0007669"/>
    <property type="project" value="TreeGrafter"/>
</dbReference>
<gene>
    <name evidence="3" type="ORF">EOE67_14680</name>
</gene>
<evidence type="ECO:0000313" key="4">
    <source>
        <dbReference type="Proteomes" id="UP000283077"/>
    </source>
</evidence>
<dbReference type="InterPro" id="IPR000873">
    <property type="entry name" value="AMP-dep_synth/lig_dom"/>
</dbReference>
<dbReference type="InterPro" id="IPR020845">
    <property type="entry name" value="AMP-binding_CS"/>
</dbReference>
<dbReference type="PANTHER" id="PTHR45527:SF1">
    <property type="entry name" value="FATTY ACID SYNTHASE"/>
    <property type="match status" value="1"/>
</dbReference>
<feature type="domain" description="AMP-dependent synthetase/ligase" evidence="2">
    <location>
        <begin position="300"/>
        <end position="603"/>
    </location>
</feature>
<keyword evidence="4" id="KW-1185">Reference proteome</keyword>
<dbReference type="Gene3D" id="3.40.50.12780">
    <property type="entry name" value="N-terminal domain of ligase-like"/>
    <property type="match status" value="1"/>
</dbReference>
<dbReference type="InterPro" id="IPR042099">
    <property type="entry name" value="ANL_N_sf"/>
</dbReference>